<sequence length="193" mass="21835">MMMDFQKHPPHPIYHSHPSSVLGASHDPRIVAPPPPRAYAPQPPTSARVYYDAYNRRENEMPRAVPAYHYPTATAPSIPPSSVSYAHESISASDRTDNNGYHISQPHPGSMKKHTLDGGLKESYNHHNYSLNINQLSSYDRRMVYREGRKSSLFVSFLFFFFLLHGFLLNFFSPFHARFIVSLPCSQTGEAGA</sequence>
<keyword evidence="2" id="KW-1133">Transmembrane helix</keyword>
<organism evidence="3">
    <name type="scientific">Petromyces alliaceus</name>
    <name type="common">Aspergillus alliaceus</name>
    <dbReference type="NCBI Taxonomy" id="209559"/>
    <lineage>
        <taxon>Eukaryota</taxon>
        <taxon>Fungi</taxon>
        <taxon>Dikarya</taxon>
        <taxon>Ascomycota</taxon>
        <taxon>Pezizomycotina</taxon>
        <taxon>Eurotiomycetes</taxon>
        <taxon>Eurotiomycetidae</taxon>
        <taxon>Eurotiales</taxon>
        <taxon>Aspergillaceae</taxon>
        <taxon>Aspergillus</taxon>
        <taxon>Aspergillus subgen. Circumdati</taxon>
    </lineage>
</organism>
<evidence type="ECO:0000256" key="1">
    <source>
        <dbReference type="SAM" id="MobiDB-lite"/>
    </source>
</evidence>
<gene>
    <name evidence="3" type="ORF">BDV23DRAFT_148791</name>
</gene>
<proteinExistence type="predicted"/>
<protein>
    <submittedName>
        <fullName evidence="3">Uncharacterized protein</fullName>
    </submittedName>
</protein>
<feature type="transmembrane region" description="Helical" evidence="2">
    <location>
        <begin position="151"/>
        <end position="172"/>
    </location>
</feature>
<feature type="region of interest" description="Disordered" evidence="1">
    <location>
        <begin position="84"/>
        <end position="118"/>
    </location>
</feature>
<evidence type="ECO:0000313" key="3">
    <source>
        <dbReference type="EMBL" id="KAE8393578.1"/>
    </source>
</evidence>
<dbReference type="OrthoDB" id="10421464at2759"/>
<feature type="region of interest" description="Disordered" evidence="1">
    <location>
        <begin position="1"/>
        <end position="44"/>
    </location>
</feature>
<name>A0A5N7CIK8_PETAA</name>
<evidence type="ECO:0000256" key="2">
    <source>
        <dbReference type="SAM" id="Phobius"/>
    </source>
</evidence>
<reference evidence="3" key="1">
    <citation type="submission" date="2019-04" db="EMBL/GenBank/DDBJ databases">
        <title>Friends and foes A comparative genomics studyof 23 Aspergillus species from section Flavi.</title>
        <authorList>
            <consortium name="DOE Joint Genome Institute"/>
            <person name="Kjaerbolling I."/>
            <person name="Vesth T."/>
            <person name="Frisvad J.C."/>
            <person name="Nybo J.L."/>
            <person name="Theobald S."/>
            <person name="Kildgaard S."/>
            <person name="Isbrandt T."/>
            <person name="Kuo A."/>
            <person name="Sato A."/>
            <person name="Lyhne E.K."/>
            <person name="Kogle M.E."/>
            <person name="Wiebenga A."/>
            <person name="Kun R.S."/>
            <person name="Lubbers R.J."/>
            <person name="Makela M.R."/>
            <person name="Barry K."/>
            <person name="Chovatia M."/>
            <person name="Clum A."/>
            <person name="Daum C."/>
            <person name="Haridas S."/>
            <person name="He G."/>
            <person name="LaButti K."/>
            <person name="Lipzen A."/>
            <person name="Mondo S."/>
            <person name="Riley R."/>
            <person name="Salamov A."/>
            <person name="Simmons B.A."/>
            <person name="Magnuson J.K."/>
            <person name="Henrissat B."/>
            <person name="Mortensen U.H."/>
            <person name="Larsen T.O."/>
            <person name="Devries R.P."/>
            <person name="Grigoriev I.V."/>
            <person name="Machida M."/>
            <person name="Baker S.E."/>
            <person name="Andersen M.R."/>
        </authorList>
    </citation>
    <scope>NUCLEOTIDE SEQUENCE [LARGE SCALE GENOMIC DNA]</scope>
    <source>
        <strain evidence="3">IBT 14317</strain>
    </source>
</reference>
<accession>A0A5N7CIK8</accession>
<dbReference type="EMBL" id="ML735228">
    <property type="protein sequence ID" value="KAE8393578.1"/>
    <property type="molecule type" value="Genomic_DNA"/>
</dbReference>
<keyword evidence="2" id="KW-0812">Transmembrane</keyword>
<feature type="compositionally biased region" description="Polar residues" evidence="1">
    <location>
        <begin position="90"/>
        <end position="102"/>
    </location>
</feature>
<dbReference type="AlphaFoldDB" id="A0A5N7CIK8"/>
<dbReference type="Proteomes" id="UP000326877">
    <property type="component" value="Unassembled WGS sequence"/>
</dbReference>
<keyword evidence="2" id="KW-0472">Membrane</keyword>
<feature type="compositionally biased region" description="Pro residues" evidence="1">
    <location>
        <begin position="31"/>
        <end position="44"/>
    </location>
</feature>